<sequence>MDVVKERKAFRILVILYPQSPLFANSDINTIRQQTVARLNAIEADARTLFLATWPHRTIAVFDLCNKNYNFAQAHQPEDIPVAAIHFQTNDKIKIGMLPGLKACEINNDVARYHQLHGYAVLPMVEDHRNGNVPTYMNLRNMGSTAEYA</sequence>
<keyword evidence="2" id="KW-1185">Reference proteome</keyword>
<organism evidence="1 2">
    <name type="scientific">Ampelomyces quisqualis</name>
    <name type="common">Powdery mildew agent</name>
    <dbReference type="NCBI Taxonomy" id="50730"/>
    <lineage>
        <taxon>Eukaryota</taxon>
        <taxon>Fungi</taxon>
        <taxon>Dikarya</taxon>
        <taxon>Ascomycota</taxon>
        <taxon>Pezizomycotina</taxon>
        <taxon>Dothideomycetes</taxon>
        <taxon>Pleosporomycetidae</taxon>
        <taxon>Pleosporales</taxon>
        <taxon>Pleosporineae</taxon>
        <taxon>Phaeosphaeriaceae</taxon>
        <taxon>Ampelomyces</taxon>
    </lineage>
</organism>
<dbReference type="EMBL" id="ML979132">
    <property type="protein sequence ID" value="KAF1921984.1"/>
    <property type="molecule type" value="Genomic_DNA"/>
</dbReference>
<name>A0A6A5R4P1_AMPQU</name>
<evidence type="ECO:0000313" key="2">
    <source>
        <dbReference type="Proteomes" id="UP000800096"/>
    </source>
</evidence>
<evidence type="ECO:0000313" key="1">
    <source>
        <dbReference type="EMBL" id="KAF1921984.1"/>
    </source>
</evidence>
<dbReference type="Proteomes" id="UP000800096">
    <property type="component" value="Unassembled WGS sequence"/>
</dbReference>
<dbReference type="OrthoDB" id="4358740at2759"/>
<reference evidence="1" key="1">
    <citation type="journal article" date="2020" name="Stud. Mycol.">
        <title>101 Dothideomycetes genomes: a test case for predicting lifestyles and emergence of pathogens.</title>
        <authorList>
            <person name="Haridas S."/>
            <person name="Albert R."/>
            <person name="Binder M."/>
            <person name="Bloem J."/>
            <person name="Labutti K."/>
            <person name="Salamov A."/>
            <person name="Andreopoulos B."/>
            <person name="Baker S."/>
            <person name="Barry K."/>
            <person name="Bills G."/>
            <person name="Bluhm B."/>
            <person name="Cannon C."/>
            <person name="Castanera R."/>
            <person name="Culley D."/>
            <person name="Daum C."/>
            <person name="Ezra D."/>
            <person name="Gonzalez J."/>
            <person name="Henrissat B."/>
            <person name="Kuo A."/>
            <person name="Liang C."/>
            <person name="Lipzen A."/>
            <person name="Lutzoni F."/>
            <person name="Magnuson J."/>
            <person name="Mondo S."/>
            <person name="Nolan M."/>
            <person name="Ohm R."/>
            <person name="Pangilinan J."/>
            <person name="Park H.-J."/>
            <person name="Ramirez L."/>
            <person name="Alfaro M."/>
            <person name="Sun H."/>
            <person name="Tritt A."/>
            <person name="Yoshinaga Y."/>
            <person name="Zwiers L.-H."/>
            <person name="Turgeon B."/>
            <person name="Goodwin S."/>
            <person name="Spatafora J."/>
            <person name="Crous P."/>
            <person name="Grigoriev I."/>
        </authorList>
    </citation>
    <scope>NUCLEOTIDE SEQUENCE</scope>
    <source>
        <strain evidence="1">HMLAC05119</strain>
    </source>
</reference>
<proteinExistence type="predicted"/>
<dbReference type="AlphaFoldDB" id="A0A6A5R4P1"/>
<gene>
    <name evidence="1" type="ORF">BDU57DRAFT_511095</name>
</gene>
<accession>A0A6A5R4P1</accession>
<protein>
    <submittedName>
        <fullName evidence="1">Uncharacterized protein</fullName>
    </submittedName>
</protein>